<keyword evidence="4" id="KW-1185">Reference proteome</keyword>
<dbReference type="Pfam" id="PF09949">
    <property type="entry name" value="APP1_cat"/>
    <property type="match status" value="1"/>
</dbReference>
<evidence type="ECO:0000259" key="2">
    <source>
        <dbReference type="Pfam" id="PF09949"/>
    </source>
</evidence>
<accession>A0A6G7Y425</accession>
<feature type="region of interest" description="Disordered" evidence="1">
    <location>
        <begin position="387"/>
        <end position="410"/>
    </location>
</feature>
<dbReference type="InterPro" id="IPR019236">
    <property type="entry name" value="APP1_cat"/>
</dbReference>
<dbReference type="PANTHER" id="PTHR40861">
    <property type="entry name" value="DUF2183 DOMAIN-CONTAINING PROTEIN"/>
    <property type="match status" value="1"/>
</dbReference>
<dbReference type="GO" id="GO:0008195">
    <property type="term" value="F:phosphatidate phosphatase activity"/>
    <property type="evidence" value="ECO:0007669"/>
    <property type="project" value="InterPro"/>
</dbReference>
<dbReference type="RefSeq" id="WP_166231736.1">
    <property type="nucleotide sequence ID" value="NZ_CP049865.1"/>
</dbReference>
<evidence type="ECO:0000313" key="4">
    <source>
        <dbReference type="Proteomes" id="UP000501058"/>
    </source>
</evidence>
<feature type="domain" description="Phosphatidate phosphatase APP1 catalytic" evidence="2">
    <location>
        <begin position="164"/>
        <end position="308"/>
    </location>
</feature>
<name>A0A6G7Y425_9ACTN</name>
<protein>
    <submittedName>
        <fullName evidence="3">App1 family protein</fullName>
    </submittedName>
</protein>
<proteinExistence type="predicted"/>
<evidence type="ECO:0000256" key="1">
    <source>
        <dbReference type="SAM" id="MobiDB-lite"/>
    </source>
</evidence>
<organism evidence="3 4">
    <name type="scientific">Propioniciclava coleopterorum</name>
    <dbReference type="NCBI Taxonomy" id="2714937"/>
    <lineage>
        <taxon>Bacteria</taxon>
        <taxon>Bacillati</taxon>
        <taxon>Actinomycetota</taxon>
        <taxon>Actinomycetes</taxon>
        <taxon>Propionibacteriales</taxon>
        <taxon>Propionibacteriaceae</taxon>
        <taxon>Propioniciclava</taxon>
    </lineage>
</organism>
<reference evidence="3 4" key="1">
    <citation type="submission" date="2020-03" db="EMBL/GenBank/DDBJ databases">
        <title>Propioniciclava sp. nov., isolated from Hydrophilus acuminatus.</title>
        <authorList>
            <person name="Hyun D.-W."/>
            <person name="Bae J.-W."/>
        </authorList>
    </citation>
    <scope>NUCLEOTIDE SEQUENCE [LARGE SCALE GENOMIC DNA]</scope>
    <source>
        <strain evidence="3 4">HDW11</strain>
    </source>
</reference>
<evidence type="ECO:0000313" key="3">
    <source>
        <dbReference type="EMBL" id="QIK71367.1"/>
    </source>
</evidence>
<sequence length="410" mass="44302">MPIDLDLLNALLLGRTDRDEEATVLTLLRRASPADLDHALAHVDAAELFASLDDRLFGPDNRTALRNLILERLESLSVPALANVLYGLQAGHSDGADQETIERVFLGTRGLQLTELKNAVNERPDHHDLEALVFGDVSDESIRASILAHIAAEATGVHPGEAKVLCDIDDTVSAVLHDRRYPRGTVYPGVLALLDALDRGPTDEAFSLGDLTFVTARPGDVFGLIENHTRATLRRAGIASHSVLTGTFAALASHDLMAARKVANITHYHELFPEYRLVFVGDSGQGDVTVGELIRERFPHAVDAVVIHDVVDTPPEVRERWAAQGVEAFDTYVGAAALLHRRGLISADAVARVVDQTRAGLDEIAWESPEQEQRVRALVDRDIAAVAHETPDAAEAPTPHVAEPPGTTSA</sequence>
<dbReference type="AlphaFoldDB" id="A0A6G7Y425"/>
<dbReference type="Proteomes" id="UP000501058">
    <property type="component" value="Chromosome"/>
</dbReference>
<gene>
    <name evidence="3" type="ORF">G7070_02540</name>
</gene>
<dbReference type="PANTHER" id="PTHR40861:SF1">
    <property type="entry name" value="PHOSPHATIDATE PHOSPHATASE APP1 CATALYTIC DOMAIN-CONTAINING PROTEIN"/>
    <property type="match status" value="1"/>
</dbReference>
<dbReference type="EMBL" id="CP049865">
    <property type="protein sequence ID" value="QIK71367.1"/>
    <property type="molecule type" value="Genomic_DNA"/>
</dbReference>
<dbReference type="KEGG" id="prv:G7070_02540"/>